<accession>A0A3D8R515</accession>
<dbReference type="SUPFAM" id="SSF47954">
    <property type="entry name" value="Cyclin-like"/>
    <property type="match status" value="2"/>
</dbReference>
<keyword evidence="10" id="KW-1185">Reference proteome</keyword>
<dbReference type="InterPro" id="IPR043198">
    <property type="entry name" value="Cyclin/Ssn8"/>
</dbReference>
<dbReference type="PANTHER" id="PTHR10026">
    <property type="entry name" value="CYCLIN"/>
    <property type="match status" value="1"/>
</dbReference>
<organism evidence="9 10">
    <name type="scientific">Aspergillus mulundensis</name>
    <dbReference type="NCBI Taxonomy" id="1810919"/>
    <lineage>
        <taxon>Eukaryota</taxon>
        <taxon>Fungi</taxon>
        <taxon>Dikarya</taxon>
        <taxon>Ascomycota</taxon>
        <taxon>Pezizomycotina</taxon>
        <taxon>Eurotiomycetes</taxon>
        <taxon>Eurotiomycetidae</taxon>
        <taxon>Eurotiales</taxon>
        <taxon>Aspergillaceae</taxon>
        <taxon>Aspergillus</taxon>
        <taxon>Aspergillus subgen. Nidulantes</taxon>
    </lineage>
</organism>
<evidence type="ECO:0000256" key="4">
    <source>
        <dbReference type="ARBA" id="ARBA00022491"/>
    </source>
</evidence>
<evidence type="ECO:0000313" key="10">
    <source>
        <dbReference type="Proteomes" id="UP000256690"/>
    </source>
</evidence>
<dbReference type="RefSeq" id="XP_026600908.1">
    <property type="nucleotide sequence ID" value="XM_026750895.1"/>
</dbReference>
<comment type="subunit">
    <text evidence="2">Component of the SRB8-11 complex, a regulatory module of the Mediator complex.</text>
</comment>
<feature type="domain" description="Cyclin-like" evidence="8">
    <location>
        <begin position="177"/>
        <end position="263"/>
    </location>
</feature>
<dbReference type="FunFam" id="1.10.472.10:FF:000101">
    <property type="entry name" value="Cyclin, putative"/>
    <property type="match status" value="1"/>
</dbReference>
<keyword evidence="4" id="KW-0678">Repressor</keyword>
<feature type="domain" description="Cyclin-like" evidence="8">
    <location>
        <begin position="65"/>
        <end position="164"/>
    </location>
</feature>
<dbReference type="InterPro" id="IPR036915">
    <property type="entry name" value="Cyclin-like_sf"/>
</dbReference>
<reference evidence="9 10" key="1">
    <citation type="journal article" date="2018" name="IMA Fungus">
        <title>IMA Genome-F 9: Draft genome sequence of Annulohypoxylon stygium, Aspergillus mulundensis, Berkeleyomyces basicola (syn. Thielaviopsis basicola), Ceratocystis smalleyi, two Cercospora beticola strains, Coleophoma cylindrospora, Fusarium fracticaudum, Phialophora cf. hyalina, and Morchella septimelata.</title>
        <authorList>
            <person name="Wingfield B.D."/>
            <person name="Bills G.F."/>
            <person name="Dong Y."/>
            <person name="Huang W."/>
            <person name="Nel W.J."/>
            <person name="Swalarsk-Parry B.S."/>
            <person name="Vaghefi N."/>
            <person name="Wilken P.M."/>
            <person name="An Z."/>
            <person name="de Beer Z.W."/>
            <person name="De Vos L."/>
            <person name="Chen L."/>
            <person name="Duong T.A."/>
            <person name="Gao Y."/>
            <person name="Hammerbacher A."/>
            <person name="Kikkert J.R."/>
            <person name="Li Y."/>
            <person name="Li H."/>
            <person name="Li K."/>
            <person name="Li Q."/>
            <person name="Liu X."/>
            <person name="Ma X."/>
            <person name="Naidoo K."/>
            <person name="Pethybridge S.J."/>
            <person name="Sun J."/>
            <person name="Steenkamp E.T."/>
            <person name="van der Nest M.A."/>
            <person name="van Wyk S."/>
            <person name="Wingfield M.J."/>
            <person name="Xiong C."/>
            <person name="Yue Q."/>
            <person name="Zhang X."/>
        </authorList>
    </citation>
    <scope>NUCLEOTIDE SEQUENCE [LARGE SCALE GENOMIC DNA]</scope>
    <source>
        <strain evidence="9 10">DSM 5745</strain>
    </source>
</reference>
<feature type="region of interest" description="Disordered" evidence="7">
    <location>
        <begin position="295"/>
        <end position="338"/>
    </location>
</feature>
<feature type="region of interest" description="Disordered" evidence="7">
    <location>
        <begin position="1"/>
        <end position="22"/>
    </location>
</feature>
<evidence type="ECO:0000259" key="8">
    <source>
        <dbReference type="SMART" id="SM00385"/>
    </source>
</evidence>
<evidence type="ECO:0000256" key="6">
    <source>
        <dbReference type="RuleBase" id="RU000383"/>
    </source>
</evidence>
<dbReference type="SMART" id="SM00385">
    <property type="entry name" value="CYCLIN"/>
    <property type="match status" value="2"/>
</dbReference>
<protein>
    <recommendedName>
        <fullName evidence="3">RNA polymerase II holoenzyme cyclin-like subunit</fullName>
    </recommendedName>
</protein>
<sequence length="392" mass="44181">MAPEQKQDSKNASGSDVAVPDPPPIHPSFIQVAKPYIFEQTIQQCMAAMGVNPLREESLRLQGVTWIDSVRRALNLPIRTFNTAVVYYHKFRLIHHDADYNNMDAAAAALFMACKIEDTLKKSREILCAAYNLKQPQSEQISSDNQVLDEAARGIIGLERLMLESSGFDFRTRHPQKTLIKLAGQYGLSPQSEVSNVAYRISQDLYRTFAPLKQTTSTMAFACLELAGRLLEQRIEEVELGTDYARWRTSREEVMETLLDLLELYTHNRGSTSVGPHFPADRFLTVRIPLNKEAEEQRLPRYTNPADEGKPMRDSRRGPATNGSKSEKDAPATDPLYHPLIPATAIGERPKAGEKGRDAAVRFIVDSEYAAAEKARVAQYFKVEMEEYEVEE</sequence>
<dbReference type="CDD" id="cd20546">
    <property type="entry name" value="CYCLIN_SpCG1C_ScCTK2-like_rpt2"/>
    <property type="match status" value="1"/>
</dbReference>
<dbReference type="InterPro" id="IPR013763">
    <property type="entry name" value="Cyclin-like_dom"/>
</dbReference>
<dbReference type="Proteomes" id="UP000256690">
    <property type="component" value="Unassembled WGS sequence"/>
</dbReference>
<dbReference type="GeneID" id="38119249"/>
<evidence type="ECO:0000256" key="3">
    <source>
        <dbReference type="ARBA" id="ARBA00014912"/>
    </source>
</evidence>
<dbReference type="GO" id="GO:0016538">
    <property type="term" value="F:cyclin-dependent protein serine/threonine kinase regulator activity"/>
    <property type="evidence" value="ECO:0007669"/>
    <property type="project" value="InterPro"/>
</dbReference>
<evidence type="ECO:0000256" key="5">
    <source>
        <dbReference type="ARBA" id="ARBA00025278"/>
    </source>
</evidence>
<dbReference type="AlphaFoldDB" id="A0A3D8R515"/>
<dbReference type="OrthoDB" id="4951845at2759"/>
<keyword evidence="6" id="KW-0195">Cyclin</keyword>
<evidence type="ECO:0000256" key="1">
    <source>
        <dbReference type="ARBA" id="ARBA00008638"/>
    </source>
</evidence>
<comment type="function">
    <text evidence="5">Component of the SRB8-11 complex. The SRB8-11 complex is a regulatory module of the Mediator complex which is itself involved in regulation of basal and activated RNA polymerase II-dependent transcription. The SRB8-11 complex may be involved in the transcriptional repression of a subset of genes regulated by Mediator. It may inhibit the association of the Mediator complex with RNA polymerase II to form the holoenzyme complex. The SRB8-11 complex phosphorylates the C-terminal domain (CTD) of the largest subunit of RNA polymerase II.</text>
</comment>
<dbReference type="Pfam" id="PF00134">
    <property type="entry name" value="Cyclin_N"/>
    <property type="match status" value="1"/>
</dbReference>
<dbReference type="STRING" id="1810919.A0A3D8R515"/>
<evidence type="ECO:0000256" key="2">
    <source>
        <dbReference type="ARBA" id="ARBA00011612"/>
    </source>
</evidence>
<dbReference type="InterPro" id="IPR006671">
    <property type="entry name" value="Cyclin_N"/>
</dbReference>
<dbReference type="GO" id="GO:0006357">
    <property type="term" value="P:regulation of transcription by RNA polymerase II"/>
    <property type="evidence" value="ECO:0007669"/>
    <property type="project" value="InterPro"/>
</dbReference>
<name>A0A3D8R515_9EURO</name>
<comment type="caution">
    <text evidence="9">The sequence shown here is derived from an EMBL/GenBank/DDBJ whole genome shotgun (WGS) entry which is preliminary data.</text>
</comment>
<comment type="similarity">
    <text evidence="1">Belongs to the cyclin family. Cyclin C subfamily.</text>
</comment>
<dbReference type="FunFam" id="1.10.472.10:FF:000073">
    <property type="entry name" value="C-type cyclin"/>
    <property type="match status" value="1"/>
</dbReference>
<gene>
    <name evidence="9" type="ORF">DSM5745_08879</name>
</gene>
<proteinExistence type="inferred from homology"/>
<dbReference type="EMBL" id="PVWQ01000011">
    <property type="protein sequence ID" value="RDW69119.1"/>
    <property type="molecule type" value="Genomic_DNA"/>
</dbReference>
<evidence type="ECO:0000313" key="9">
    <source>
        <dbReference type="EMBL" id="RDW69119.1"/>
    </source>
</evidence>
<evidence type="ECO:0000256" key="7">
    <source>
        <dbReference type="SAM" id="MobiDB-lite"/>
    </source>
</evidence>
<feature type="compositionally biased region" description="Basic and acidic residues" evidence="7">
    <location>
        <begin position="307"/>
        <end position="317"/>
    </location>
</feature>
<dbReference type="Gene3D" id="1.10.472.10">
    <property type="entry name" value="Cyclin-like"/>
    <property type="match status" value="2"/>
</dbReference>